<name>A0AAE1B038_9GAST</name>
<accession>A0AAE1B038</accession>
<dbReference type="EMBL" id="JAWDGP010000802">
    <property type="protein sequence ID" value="KAK3797122.1"/>
    <property type="molecule type" value="Genomic_DNA"/>
</dbReference>
<comment type="caution">
    <text evidence="1">The sequence shown here is derived from an EMBL/GenBank/DDBJ whole genome shotgun (WGS) entry which is preliminary data.</text>
</comment>
<keyword evidence="2" id="KW-1185">Reference proteome</keyword>
<protein>
    <submittedName>
        <fullName evidence="1">Uncharacterized protein</fullName>
    </submittedName>
</protein>
<dbReference type="Proteomes" id="UP001283361">
    <property type="component" value="Unassembled WGS sequence"/>
</dbReference>
<proteinExistence type="predicted"/>
<organism evidence="1 2">
    <name type="scientific">Elysia crispata</name>
    <name type="common">lettuce slug</name>
    <dbReference type="NCBI Taxonomy" id="231223"/>
    <lineage>
        <taxon>Eukaryota</taxon>
        <taxon>Metazoa</taxon>
        <taxon>Spiralia</taxon>
        <taxon>Lophotrochozoa</taxon>
        <taxon>Mollusca</taxon>
        <taxon>Gastropoda</taxon>
        <taxon>Heterobranchia</taxon>
        <taxon>Euthyneura</taxon>
        <taxon>Panpulmonata</taxon>
        <taxon>Sacoglossa</taxon>
        <taxon>Placobranchoidea</taxon>
        <taxon>Plakobranchidae</taxon>
        <taxon>Elysia</taxon>
    </lineage>
</organism>
<evidence type="ECO:0000313" key="1">
    <source>
        <dbReference type="EMBL" id="KAK3797122.1"/>
    </source>
</evidence>
<evidence type="ECO:0000313" key="2">
    <source>
        <dbReference type="Proteomes" id="UP001283361"/>
    </source>
</evidence>
<reference evidence="1" key="1">
    <citation type="journal article" date="2023" name="G3 (Bethesda)">
        <title>A reference genome for the long-term kleptoplast-retaining sea slug Elysia crispata morphotype clarki.</title>
        <authorList>
            <person name="Eastman K.E."/>
            <person name="Pendleton A.L."/>
            <person name="Shaikh M.A."/>
            <person name="Suttiyut T."/>
            <person name="Ogas R."/>
            <person name="Tomko P."/>
            <person name="Gavelis G."/>
            <person name="Widhalm J.R."/>
            <person name="Wisecaver J.H."/>
        </authorList>
    </citation>
    <scope>NUCLEOTIDE SEQUENCE</scope>
    <source>
        <strain evidence="1">ECLA1</strain>
    </source>
</reference>
<gene>
    <name evidence="1" type="ORF">RRG08_060466</name>
</gene>
<dbReference type="AlphaFoldDB" id="A0AAE1B038"/>
<sequence>MVSGRILQSCPKLTIGVSLSSKSVLLDLAQDPCLRRVKGQGRGGRSRWVGDPRSIIPESKIKLLGCRAWTREEKSVRRRATVIGPDWLN</sequence>